<sequence length="71" mass="8012">MREGKTIGVVQDFSETVVVLDTGAETADEELDEAELLHLVLHEYRRALSGGCVQEPEPDLPRRTVPRRPKR</sequence>
<feature type="region of interest" description="Disordered" evidence="1">
    <location>
        <begin position="51"/>
        <end position="71"/>
    </location>
</feature>
<proteinExistence type="predicted"/>
<accession>A0ABW6J128</accession>
<protein>
    <submittedName>
        <fullName evidence="2">Uncharacterized protein</fullName>
    </submittedName>
</protein>
<organism evidence="2 3">
    <name type="scientific">Streptomyces wedmorensis</name>
    <dbReference type="NCBI Taxonomy" id="43759"/>
    <lineage>
        <taxon>Bacteria</taxon>
        <taxon>Bacillati</taxon>
        <taxon>Actinomycetota</taxon>
        <taxon>Actinomycetes</taxon>
        <taxon>Kitasatosporales</taxon>
        <taxon>Streptomycetaceae</taxon>
        <taxon>Streptomyces</taxon>
    </lineage>
</organism>
<dbReference type="RefSeq" id="WP_386256055.1">
    <property type="nucleotide sequence ID" value="NZ_JBHTRV010000025.1"/>
</dbReference>
<evidence type="ECO:0000313" key="2">
    <source>
        <dbReference type="EMBL" id="MFE5983618.1"/>
    </source>
</evidence>
<name>A0ABW6J128_STRWE</name>
<evidence type="ECO:0000313" key="3">
    <source>
        <dbReference type="Proteomes" id="UP001600424"/>
    </source>
</evidence>
<dbReference type="Proteomes" id="UP001600424">
    <property type="component" value="Unassembled WGS sequence"/>
</dbReference>
<gene>
    <name evidence="2" type="ORF">ACFQ63_28490</name>
</gene>
<evidence type="ECO:0000256" key="1">
    <source>
        <dbReference type="SAM" id="MobiDB-lite"/>
    </source>
</evidence>
<comment type="caution">
    <text evidence="2">The sequence shown here is derived from an EMBL/GenBank/DDBJ whole genome shotgun (WGS) entry which is preliminary data.</text>
</comment>
<reference evidence="2 3" key="1">
    <citation type="submission" date="2024-09" db="EMBL/GenBank/DDBJ databases">
        <title>The Natural Products Discovery Center: Release of the First 8490 Sequenced Strains for Exploring Actinobacteria Biosynthetic Diversity.</title>
        <authorList>
            <person name="Kalkreuter E."/>
            <person name="Kautsar S.A."/>
            <person name="Yang D."/>
            <person name="Bader C.D."/>
            <person name="Teijaro C.N."/>
            <person name="Fluegel L."/>
            <person name="Davis C.M."/>
            <person name="Simpson J.R."/>
            <person name="Lauterbach L."/>
            <person name="Steele A.D."/>
            <person name="Gui C."/>
            <person name="Meng S."/>
            <person name="Li G."/>
            <person name="Viehrig K."/>
            <person name="Ye F."/>
            <person name="Su P."/>
            <person name="Kiefer A.F."/>
            <person name="Nichols A."/>
            <person name="Cepeda A.J."/>
            <person name="Yan W."/>
            <person name="Fan B."/>
            <person name="Jiang Y."/>
            <person name="Adhikari A."/>
            <person name="Zheng C.-J."/>
            <person name="Schuster L."/>
            <person name="Cowan T.M."/>
            <person name="Smanski M.J."/>
            <person name="Chevrette M.G."/>
            <person name="De Carvalho L.P.S."/>
            <person name="Shen B."/>
        </authorList>
    </citation>
    <scope>NUCLEOTIDE SEQUENCE [LARGE SCALE GENOMIC DNA]</scope>
    <source>
        <strain evidence="2 3">NPDC056472</strain>
    </source>
</reference>
<keyword evidence="3" id="KW-1185">Reference proteome</keyword>
<dbReference type="EMBL" id="JBHTRV010000025">
    <property type="protein sequence ID" value="MFE5983618.1"/>
    <property type="molecule type" value="Genomic_DNA"/>
</dbReference>